<gene>
    <name evidence="2" type="ORF">AAH991_05000</name>
</gene>
<dbReference type="InterPro" id="IPR016097">
    <property type="entry name" value="DUF695"/>
</dbReference>
<evidence type="ECO:0000313" key="2">
    <source>
        <dbReference type="EMBL" id="MEN3534455.1"/>
    </source>
</evidence>
<accession>A0ABV0AIG3</accession>
<sequence length="347" mass="37736">MRLFGRKSESTDPAEAIAAFWTWWDQARPQIDAHVEAEDPQALAELIGPAVTALHPSLVWEIAPGRMAVHALVVSASNDPELRPLAHRWALAAPPSDAMWEFYPSRQANPQAADLTVDVGGREFGLDRLVVALRVPPGTPRVDVTAFHPIFPDVDDDTRMEATFLALDWLLGEDEVARWVGEIVAAEFEPIDALPAIHLPAVVADVAEGFKEERWAILEGHTATGGRLTATARYPLRPVDFPLFDQHIAVTLPYREAEGDGLPVGASLDALREFEDRLTLRLAEAGGSAVLAAHMSADRSRVLHVYADPAAAVAPMVEEIAAEWKEGPARVDVAEDPSWSAVAPFLT</sequence>
<keyword evidence="3" id="KW-1185">Reference proteome</keyword>
<reference evidence="2 3" key="1">
    <citation type="submission" date="2024-05" db="EMBL/GenBank/DDBJ databases">
        <title>Microbispora sp.ZYX-F-249.</title>
        <authorList>
            <person name="Xie H."/>
        </authorList>
    </citation>
    <scope>NUCLEOTIDE SEQUENCE [LARGE SCALE GENOMIC DNA]</scope>
    <source>
        <strain evidence="2 3">ZYX-F-249</strain>
    </source>
</reference>
<dbReference type="RefSeq" id="WP_346224555.1">
    <property type="nucleotide sequence ID" value="NZ_JBDJAW010000003.1"/>
</dbReference>
<organism evidence="2 3">
    <name type="scientific">Microbispora maris</name>
    <dbReference type="NCBI Taxonomy" id="3144104"/>
    <lineage>
        <taxon>Bacteria</taxon>
        <taxon>Bacillati</taxon>
        <taxon>Actinomycetota</taxon>
        <taxon>Actinomycetes</taxon>
        <taxon>Streptosporangiales</taxon>
        <taxon>Streptosporangiaceae</taxon>
        <taxon>Microbispora</taxon>
    </lineage>
</organism>
<evidence type="ECO:0000259" key="1">
    <source>
        <dbReference type="Pfam" id="PF05117"/>
    </source>
</evidence>
<dbReference type="EMBL" id="JBDJAW010000003">
    <property type="protein sequence ID" value="MEN3534455.1"/>
    <property type="molecule type" value="Genomic_DNA"/>
</dbReference>
<protein>
    <submittedName>
        <fullName evidence="2">DUF695 domain-containing protein</fullName>
    </submittedName>
</protein>
<feature type="domain" description="DUF695" evidence="1">
    <location>
        <begin position="243"/>
        <end position="346"/>
    </location>
</feature>
<comment type="caution">
    <text evidence="2">The sequence shown here is derived from an EMBL/GenBank/DDBJ whole genome shotgun (WGS) entry which is preliminary data.</text>
</comment>
<dbReference type="Proteomes" id="UP001447516">
    <property type="component" value="Unassembled WGS sequence"/>
</dbReference>
<evidence type="ECO:0000313" key="3">
    <source>
        <dbReference type="Proteomes" id="UP001447516"/>
    </source>
</evidence>
<dbReference type="Pfam" id="PF05117">
    <property type="entry name" value="DUF695"/>
    <property type="match status" value="1"/>
</dbReference>
<name>A0ABV0AIG3_9ACTN</name>
<proteinExistence type="predicted"/>